<keyword evidence="2" id="KW-0614">Plasmid</keyword>
<organism evidence="2">
    <name type="scientific">Niallia circulans</name>
    <name type="common">Bacillus circulans</name>
    <dbReference type="NCBI Taxonomy" id="1397"/>
    <lineage>
        <taxon>Bacteria</taxon>
        <taxon>Bacillati</taxon>
        <taxon>Bacillota</taxon>
        <taxon>Bacilli</taxon>
        <taxon>Bacillales</taxon>
        <taxon>Bacillaceae</taxon>
        <taxon>Niallia</taxon>
    </lineage>
</organism>
<sequence length="121" mass="13543">MYAEDAAGEFSLQIMLMAFVMFLMAITIFFVSYIQSSDFKTYIDGQIERNGGLTSTAVENINEYSNKFYDGKFEVTSLSGSDKKSFGSEVNYIVTGNIEVFFFDLPDQLITSRGSAVSKVR</sequence>
<accession>A0A553SQL4</accession>
<proteinExistence type="predicted"/>
<dbReference type="Proteomes" id="UP000319837">
    <property type="component" value="Plasmid unnamed2"/>
</dbReference>
<geneLocation type="plasmid" evidence="2">
    <name>unnamed2</name>
</geneLocation>
<name>A0A553SQL4_NIACI</name>
<feature type="transmembrane region" description="Helical" evidence="1">
    <location>
        <begin position="12"/>
        <end position="34"/>
    </location>
</feature>
<reference evidence="2" key="1">
    <citation type="submission" date="2018-10" db="EMBL/GenBank/DDBJ databases">
        <title>FDA dAtabase for Regulatory Grade micrObial Sequences (FDA-ARGOS): Supporting development and validation of Infectious Disease Dx tests.</title>
        <authorList>
            <person name="Minogue T."/>
            <person name="Wolcott M."/>
            <person name="Wasieloski L."/>
            <person name="Aguilar W."/>
            <person name="Moore D."/>
            <person name="Tallon L.J."/>
            <person name="Sadzewicz L."/>
            <person name="Sengamalay N."/>
            <person name="Ott S."/>
            <person name="Godinez A."/>
            <person name="Nagaraj S."/>
            <person name="Vavikolanu K."/>
            <person name="Vyas G."/>
            <person name="Nadendla S."/>
            <person name="Aluvathingal J."/>
            <person name="Sichtig H."/>
        </authorList>
    </citation>
    <scope>NUCLEOTIDE SEQUENCE</scope>
    <source>
        <strain evidence="2">FDAARGOS_343</strain>
        <plasmid evidence="2">unnamed2</plasmid>
    </source>
</reference>
<dbReference type="AlphaFoldDB" id="A0A553SQL4"/>
<evidence type="ECO:0000313" key="2">
    <source>
        <dbReference type="EMBL" id="TRZ39279.1"/>
    </source>
</evidence>
<evidence type="ECO:0008006" key="3">
    <source>
        <dbReference type="Google" id="ProtNLM"/>
    </source>
</evidence>
<comment type="caution">
    <text evidence="2">The sequence shown here is derived from an EMBL/GenBank/DDBJ whole genome shotgun (WGS) entry which is preliminary data.</text>
</comment>
<protein>
    <recommendedName>
        <fullName evidence="3">DUF4320 family protein</fullName>
    </recommendedName>
</protein>
<dbReference type="EMBL" id="RIBP01000003">
    <property type="protein sequence ID" value="TRZ39279.1"/>
    <property type="molecule type" value="Genomic_DNA"/>
</dbReference>
<keyword evidence="1" id="KW-1133">Transmembrane helix</keyword>
<evidence type="ECO:0000256" key="1">
    <source>
        <dbReference type="SAM" id="Phobius"/>
    </source>
</evidence>
<dbReference type="RefSeq" id="WP_182102364.1">
    <property type="nucleotide sequence ID" value="NZ_CM017506.1"/>
</dbReference>
<keyword evidence="1" id="KW-0472">Membrane</keyword>
<keyword evidence="1" id="KW-0812">Transmembrane</keyword>
<gene>
    <name evidence="2" type="ORF">CEQ21_07885</name>
</gene>